<gene>
    <name evidence="1" type="ORF">OSB04_026672</name>
</gene>
<keyword evidence="2" id="KW-1185">Reference proteome</keyword>
<dbReference type="Proteomes" id="UP001172457">
    <property type="component" value="Chromosome 7"/>
</dbReference>
<accession>A0AA38SQJ7</accession>
<dbReference type="AlphaFoldDB" id="A0AA38SQJ7"/>
<sequence length="88" mass="9663">MKLYGVPPSNFITSRGLFNTAVSCFQFVKYPKPTNAKVPSYLLQLCPFHCGACPVFKCFNISTSVYKGVKYLGATGTPLELVFKKAST</sequence>
<dbReference type="InterPro" id="IPR011065">
    <property type="entry name" value="Kunitz_inhibitor_STI-like_sf"/>
</dbReference>
<reference evidence="1" key="1">
    <citation type="submission" date="2023-03" db="EMBL/GenBank/DDBJ databases">
        <title>Chromosome-scale reference genome and RAD-based genetic map of yellow starthistle (Centaurea solstitialis) reveal putative structural variation and QTLs associated with invader traits.</title>
        <authorList>
            <person name="Reatini B."/>
            <person name="Cang F.A."/>
            <person name="Jiang Q."/>
            <person name="Mckibben M.T.W."/>
            <person name="Barker M.S."/>
            <person name="Rieseberg L.H."/>
            <person name="Dlugosch K.M."/>
        </authorList>
    </citation>
    <scope>NUCLEOTIDE SEQUENCE</scope>
    <source>
        <strain evidence="1">CAN-66</strain>
        <tissue evidence="1">Leaf</tissue>
    </source>
</reference>
<proteinExistence type="predicted"/>
<dbReference type="EMBL" id="JARYMX010000007">
    <property type="protein sequence ID" value="KAJ9540166.1"/>
    <property type="molecule type" value="Genomic_DNA"/>
</dbReference>
<dbReference type="SUPFAM" id="SSF50386">
    <property type="entry name" value="STI-like"/>
    <property type="match status" value="1"/>
</dbReference>
<comment type="caution">
    <text evidence="1">The sequence shown here is derived from an EMBL/GenBank/DDBJ whole genome shotgun (WGS) entry which is preliminary data.</text>
</comment>
<dbReference type="Gene3D" id="2.80.10.50">
    <property type="match status" value="1"/>
</dbReference>
<organism evidence="1 2">
    <name type="scientific">Centaurea solstitialis</name>
    <name type="common">yellow star-thistle</name>
    <dbReference type="NCBI Taxonomy" id="347529"/>
    <lineage>
        <taxon>Eukaryota</taxon>
        <taxon>Viridiplantae</taxon>
        <taxon>Streptophyta</taxon>
        <taxon>Embryophyta</taxon>
        <taxon>Tracheophyta</taxon>
        <taxon>Spermatophyta</taxon>
        <taxon>Magnoliopsida</taxon>
        <taxon>eudicotyledons</taxon>
        <taxon>Gunneridae</taxon>
        <taxon>Pentapetalae</taxon>
        <taxon>asterids</taxon>
        <taxon>campanulids</taxon>
        <taxon>Asterales</taxon>
        <taxon>Asteraceae</taxon>
        <taxon>Carduoideae</taxon>
        <taxon>Cardueae</taxon>
        <taxon>Centaureinae</taxon>
        <taxon>Centaurea</taxon>
    </lineage>
</organism>
<name>A0AA38SQJ7_9ASTR</name>
<protein>
    <submittedName>
        <fullName evidence="1">Uncharacterized protein</fullName>
    </submittedName>
</protein>
<evidence type="ECO:0000313" key="2">
    <source>
        <dbReference type="Proteomes" id="UP001172457"/>
    </source>
</evidence>
<evidence type="ECO:0000313" key="1">
    <source>
        <dbReference type="EMBL" id="KAJ9540166.1"/>
    </source>
</evidence>